<sequence>MSLSYQKFLLFGDSITEFAFNTRPDEEAGDQFALGAALCRDYTRRLDIIQRGFSGYTSRWALHLLPKILENERSSEIVMSTIFFGTNDSASAGKQRVDLPEFTENITKMVHMLKERMIKPILIGPALHDRERWTALKPDQVDQGILRSNENNKKYSEALQRIAIEEEIPFVNLYEAFKTQGGDRWQELLCDGVHYSGKGYKVFYHELLKAIRSAFPELAPENIAYKLPGWRDVKEDGSDLMQLLKGSDL</sequence>
<dbReference type="Pfam" id="PF13472">
    <property type="entry name" value="Lipase_GDSL_2"/>
    <property type="match status" value="1"/>
</dbReference>
<dbReference type="EMBL" id="LT598481">
    <property type="protein sequence ID" value="SCU91185.1"/>
    <property type="molecule type" value="Genomic_DNA"/>
</dbReference>
<accession>A0A1G4JKS0</accession>
<dbReference type="SUPFAM" id="SSF52266">
    <property type="entry name" value="SGNH hydrolase"/>
    <property type="match status" value="1"/>
</dbReference>
<dbReference type="InterPro" id="IPR013830">
    <property type="entry name" value="SGNH_hydro"/>
</dbReference>
<protein>
    <submittedName>
        <fullName evidence="2">LAME_0E11562g1_1</fullName>
    </submittedName>
</protein>
<reference evidence="3" key="1">
    <citation type="submission" date="2016-03" db="EMBL/GenBank/DDBJ databases">
        <authorList>
            <person name="Devillers Hugo."/>
        </authorList>
    </citation>
    <scope>NUCLEOTIDE SEQUENCE [LARGE SCALE GENOMIC DNA]</scope>
</reference>
<dbReference type="InterPro" id="IPR036514">
    <property type="entry name" value="SGNH_hydro_sf"/>
</dbReference>
<dbReference type="PANTHER" id="PTHR14209">
    <property type="entry name" value="ISOAMYL ACETATE-HYDROLYZING ESTERASE 1"/>
    <property type="match status" value="1"/>
</dbReference>
<dbReference type="Proteomes" id="UP000191144">
    <property type="component" value="Chromosome E"/>
</dbReference>
<dbReference type="AlphaFoldDB" id="A0A1G4JKS0"/>
<name>A0A1G4JKS0_9SACH</name>
<dbReference type="InterPro" id="IPR045136">
    <property type="entry name" value="Iah1-like"/>
</dbReference>
<evidence type="ECO:0000259" key="1">
    <source>
        <dbReference type="Pfam" id="PF13472"/>
    </source>
</evidence>
<dbReference type="FunFam" id="3.40.50.1110:FF:000022">
    <property type="entry name" value="Isoamyl acetate-hydrolyzing esterase"/>
    <property type="match status" value="1"/>
</dbReference>
<feature type="domain" description="SGNH hydrolase-type esterase" evidence="1">
    <location>
        <begin position="10"/>
        <end position="202"/>
    </location>
</feature>
<gene>
    <name evidence="2" type="ORF">LAME_0E11562G</name>
</gene>
<keyword evidence="3" id="KW-1185">Reference proteome</keyword>
<dbReference type="Gene3D" id="3.40.50.1110">
    <property type="entry name" value="SGNH hydrolase"/>
    <property type="match status" value="1"/>
</dbReference>
<dbReference type="OrthoDB" id="671439at2759"/>
<proteinExistence type="predicted"/>
<evidence type="ECO:0000313" key="2">
    <source>
        <dbReference type="EMBL" id="SCU91185.1"/>
    </source>
</evidence>
<organism evidence="2 3">
    <name type="scientific">Lachancea meyersii CBS 8951</name>
    <dbReference type="NCBI Taxonomy" id="1266667"/>
    <lineage>
        <taxon>Eukaryota</taxon>
        <taxon>Fungi</taxon>
        <taxon>Dikarya</taxon>
        <taxon>Ascomycota</taxon>
        <taxon>Saccharomycotina</taxon>
        <taxon>Saccharomycetes</taxon>
        <taxon>Saccharomycetales</taxon>
        <taxon>Saccharomycetaceae</taxon>
        <taxon>Lachancea</taxon>
    </lineage>
</organism>
<evidence type="ECO:0000313" key="3">
    <source>
        <dbReference type="Proteomes" id="UP000191144"/>
    </source>
</evidence>
<dbReference type="PANTHER" id="PTHR14209:SF19">
    <property type="entry name" value="ISOAMYL ACETATE-HYDROLYZING ESTERASE 1 HOMOLOG"/>
    <property type="match status" value="1"/>
</dbReference>
<dbReference type="CDD" id="cd01838">
    <property type="entry name" value="Isoamyl_acetate_hydrolase_like"/>
    <property type="match status" value="1"/>
</dbReference>